<dbReference type="InterPro" id="IPR052954">
    <property type="entry name" value="GPCR-Ligand_Int"/>
</dbReference>
<feature type="non-terminal residue" evidence="8">
    <location>
        <position position="382"/>
    </location>
</feature>
<evidence type="ECO:0000256" key="6">
    <source>
        <dbReference type="SAM" id="Phobius"/>
    </source>
</evidence>
<feature type="transmembrane region" description="Helical" evidence="6">
    <location>
        <begin position="59"/>
        <end position="81"/>
    </location>
</feature>
<dbReference type="GO" id="GO:0016020">
    <property type="term" value="C:membrane"/>
    <property type="evidence" value="ECO:0007669"/>
    <property type="project" value="UniProtKB-SubCell"/>
</dbReference>
<feature type="transmembrane region" description="Helical" evidence="6">
    <location>
        <begin position="232"/>
        <end position="253"/>
    </location>
</feature>
<accession>A0A553PAE1</accession>
<reference evidence="8 9" key="1">
    <citation type="journal article" date="2018" name="Nat. Ecol. Evol.">
        <title>Genomic signatures of mitonuclear coevolution across populations of Tigriopus californicus.</title>
        <authorList>
            <person name="Barreto F.S."/>
            <person name="Watson E.T."/>
            <person name="Lima T.G."/>
            <person name="Willett C.S."/>
            <person name="Edmands S."/>
            <person name="Li W."/>
            <person name="Burton R.S."/>
        </authorList>
    </citation>
    <scope>NUCLEOTIDE SEQUENCE [LARGE SCALE GENOMIC DNA]</scope>
    <source>
        <strain evidence="8 9">San Diego</strain>
    </source>
</reference>
<organism evidence="8 9">
    <name type="scientific">Tigriopus californicus</name>
    <name type="common">Marine copepod</name>
    <dbReference type="NCBI Taxonomy" id="6832"/>
    <lineage>
        <taxon>Eukaryota</taxon>
        <taxon>Metazoa</taxon>
        <taxon>Ecdysozoa</taxon>
        <taxon>Arthropoda</taxon>
        <taxon>Crustacea</taxon>
        <taxon>Multicrustacea</taxon>
        <taxon>Hexanauplia</taxon>
        <taxon>Copepoda</taxon>
        <taxon>Harpacticoida</taxon>
        <taxon>Harpacticidae</taxon>
        <taxon>Tigriopus</taxon>
    </lineage>
</organism>
<comment type="caution">
    <text evidence="8">The sequence shown here is derived from an EMBL/GenBank/DDBJ whole genome shotgun (WGS) entry which is preliminary data.</text>
</comment>
<dbReference type="CDD" id="cd14978">
    <property type="entry name" value="7tmA_FMRFamide_R-like"/>
    <property type="match status" value="1"/>
</dbReference>
<dbReference type="SUPFAM" id="SSF81321">
    <property type="entry name" value="Family A G protein-coupled receptor-like"/>
    <property type="match status" value="1"/>
</dbReference>
<comment type="similarity">
    <text evidence="2">Belongs to the G-protein coupled receptor 1 family.</text>
</comment>
<feature type="transmembrane region" description="Helical" evidence="6">
    <location>
        <begin position="186"/>
        <end position="211"/>
    </location>
</feature>
<gene>
    <name evidence="8" type="ORF">TCAL_15614</name>
</gene>
<dbReference type="Gene3D" id="1.20.1070.10">
    <property type="entry name" value="Rhodopsin 7-helix transmembrane proteins"/>
    <property type="match status" value="1"/>
</dbReference>
<keyword evidence="4 6" id="KW-1133">Transmembrane helix</keyword>
<evidence type="ECO:0000313" key="8">
    <source>
        <dbReference type="EMBL" id="TRY74638.1"/>
    </source>
</evidence>
<feature type="transmembrane region" description="Helical" evidence="6">
    <location>
        <begin position="280"/>
        <end position="305"/>
    </location>
</feature>
<dbReference type="Proteomes" id="UP000318571">
    <property type="component" value="Chromosome 2"/>
</dbReference>
<feature type="transmembrane region" description="Helical" evidence="6">
    <location>
        <begin position="142"/>
        <end position="160"/>
    </location>
</feature>
<dbReference type="EMBL" id="VCGU01000005">
    <property type="protein sequence ID" value="TRY74638.1"/>
    <property type="molecule type" value="Genomic_DNA"/>
</dbReference>
<evidence type="ECO:0000259" key="7">
    <source>
        <dbReference type="PROSITE" id="PS50262"/>
    </source>
</evidence>
<evidence type="ECO:0000256" key="3">
    <source>
        <dbReference type="ARBA" id="ARBA00022692"/>
    </source>
</evidence>
<dbReference type="InterPro" id="IPR017452">
    <property type="entry name" value="GPCR_Rhodpsn_7TM"/>
</dbReference>
<evidence type="ECO:0000256" key="4">
    <source>
        <dbReference type="ARBA" id="ARBA00022989"/>
    </source>
</evidence>
<evidence type="ECO:0000256" key="2">
    <source>
        <dbReference type="ARBA" id="ARBA00010663"/>
    </source>
</evidence>
<dbReference type="PANTHER" id="PTHR46641">
    <property type="entry name" value="FMRFAMIDE RECEPTOR-RELATED"/>
    <property type="match status" value="1"/>
</dbReference>
<dbReference type="AlphaFoldDB" id="A0A553PAE1"/>
<dbReference type="OMA" id="CCINSTF"/>
<dbReference type="PRINTS" id="PR00237">
    <property type="entry name" value="GPCRRHODOPSN"/>
</dbReference>
<evidence type="ECO:0000256" key="1">
    <source>
        <dbReference type="ARBA" id="ARBA00004370"/>
    </source>
</evidence>
<dbReference type="Pfam" id="PF00001">
    <property type="entry name" value="7tm_1"/>
    <property type="match status" value="1"/>
</dbReference>
<dbReference type="PROSITE" id="PS50262">
    <property type="entry name" value="G_PROTEIN_RECEP_F1_2"/>
    <property type="match status" value="1"/>
</dbReference>
<comment type="subcellular location">
    <subcellularLocation>
        <location evidence="1">Membrane</location>
    </subcellularLocation>
</comment>
<keyword evidence="3 6" id="KW-0812">Transmembrane</keyword>
<evidence type="ECO:0000313" key="9">
    <source>
        <dbReference type="Proteomes" id="UP000318571"/>
    </source>
</evidence>
<dbReference type="STRING" id="6832.A0A553PAE1"/>
<feature type="transmembrane region" description="Helical" evidence="6">
    <location>
        <begin position="26"/>
        <end position="52"/>
    </location>
</feature>
<sequence length="382" mass="43682">MEEISLEELCGTYSNLNETSVANFKLYGQGITVSIVGLFGLIGNTLAILTIASMRNVTLFYKLLVALAIFDVLFILTGGLFIVQTAFKFEFPWYNLLFPSIIYPVAGISMTGSTYSCLAIAAERYLGICHPNRNPCYRKFRFYVIGIFLACLAIDLPRFFEVQSIMEDGEAVGVEYSPLRTNGTFILAYVMWYRLLTTIALPFALMLFFNIKVFSYYKQNNLQSHSSQEKTLLTIFCCINSTFFICHLPRVVLNIYEFFLHQRSHYCQSTFDVPFVPPPWMFIMTSIEKVLLIINASANFIYYCFSGREFRNRFCRIVCCDFTNLFRRCRYVDSPGVVGGGTFHTVVMAYTPNDRRESSIDSQTVFMDVAGFKSDFEMTTLA</sequence>
<name>A0A553PAE1_TIGCA</name>
<feature type="domain" description="G-protein coupled receptors family 1 profile" evidence="7">
    <location>
        <begin position="43"/>
        <end position="303"/>
    </location>
</feature>
<proteinExistence type="inferred from homology"/>
<keyword evidence="5 6" id="KW-0472">Membrane</keyword>
<dbReference type="PANTHER" id="PTHR46641:SF2">
    <property type="entry name" value="FMRFAMIDE RECEPTOR"/>
    <property type="match status" value="1"/>
</dbReference>
<protein>
    <recommendedName>
        <fullName evidence="7">G-protein coupled receptors family 1 profile domain-containing protein</fullName>
    </recommendedName>
</protein>
<keyword evidence="9" id="KW-1185">Reference proteome</keyword>
<feature type="transmembrane region" description="Helical" evidence="6">
    <location>
        <begin position="101"/>
        <end position="121"/>
    </location>
</feature>
<dbReference type="GO" id="GO:0004930">
    <property type="term" value="F:G protein-coupled receptor activity"/>
    <property type="evidence" value="ECO:0007669"/>
    <property type="project" value="InterPro"/>
</dbReference>
<evidence type="ECO:0000256" key="5">
    <source>
        <dbReference type="ARBA" id="ARBA00023136"/>
    </source>
</evidence>
<dbReference type="InterPro" id="IPR000276">
    <property type="entry name" value="GPCR_Rhodpsn"/>
</dbReference>